<evidence type="ECO:0000313" key="1">
    <source>
        <dbReference type="EMBL" id="CAD9438178.1"/>
    </source>
</evidence>
<name>A0A7S2CXA7_9DINO</name>
<dbReference type="EMBL" id="HBGQ01043194">
    <property type="protein sequence ID" value="CAD9438178.1"/>
    <property type="molecule type" value="Transcribed_RNA"/>
</dbReference>
<dbReference type="AlphaFoldDB" id="A0A7S2CXA7"/>
<sequence>MPGTKIKQEEDAQEAVQRMIHTDLFLHPDQLNMHRTVTSSETAVSPKYNINSKYLMSTAFATVNLDCVTHEFEWHTPTCPATPSLVRKIASCPPEERSAFEDLATCRGLLLRGEGGKVALYAWLSKATFAGFKTPKGHEVLRSWVAVHAHSFPLIGVGSFTL</sequence>
<reference evidence="1" key="1">
    <citation type="submission" date="2021-01" db="EMBL/GenBank/DDBJ databases">
        <authorList>
            <person name="Corre E."/>
            <person name="Pelletier E."/>
            <person name="Niang G."/>
            <person name="Scheremetjew M."/>
            <person name="Finn R."/>
            <person name="Kale V."/>
            <person name="Holt S."/>
            <person name="Cochrane G."/>
            <person name="Meng A."/>
            <person name="Brown T."/>
            <person name="Cohen L."/>
        </authorList>
    </citation>
    <scope>NUCLEOTIDE SEQUENCE</scope>
    <source>
        <strain evidence="1">CCMP2222</strain>
    </source>
</reference>
<gene>
    <name evidence="1" type="ORF">AAND1436_LOCUS21155</name>
</gene>
<organism evidence="1">
    <name type="scientific">Alexandrium andersonii</name>
    <dbReference type="NCBI Taxonomy" id="327968"/>
    <lineage>
        <taxon>Eukaryota</taxon>
        <taxon>Sar</taxon>
        <taxon>Alveolata</taxon>
        <taxon>Dinophyceae</taxon>
        <taxon>Gonyaulacales</taxon>
        <taxon>Pyrocystaceae</taxon>
        <taxon>Alexandrium</taxon>
    </lineage>
</organism>
<accession>A0A7S2CXA7</accession>
<protein>
    <submittedName>
        <fullName evidence="1">Uncharacterized protein</fullName>
    </submittedName>
</protein>
<proteinExistence type="predicted"/>